<name>A0A0D0DQV8_9AGAM</name>
<dbReference type="Proteomes" id="UP000054538">
    <property type="component" value="Unassembled WGS sequence"/>
</dbReference>
<keyword evidence="1" id="KW-1133">Transmembrane helix</keyword>
<accession>A0A0D0DQV8</accession>
<reference evidence="3" key="2">
    <citation type="submission" date="2015-01" db="EMBL/GenBank/DDBJ databases">
        <title>Evolutionary Origins and Diversification of the Mycorrhizal Mutualists.</title>
        <authorList>
            <consortium name="DOE Joint Genome Institute"/>
            <consortium name="Mycorrhizal Genomics Consortium"/>
            <person name="Kohler A."/>
            <person name="Kuo A."/>
            <person name="Nagy L.G."/>
            <person name="Floudas D."/>
            <person name="Copeland A."/>
            <person name="Barry K.W."/>
            <person name="Cichocki N."/>
            <person name="Veneault-Fourrey C."/>
            <person name="LaButti K."/>
            <person name="Lindquist E.A."/>
            <person name="Lipzen A."/>
            <person name="Lundell T."/>
            <person name="Morin E."/>
            <person name="Murat C."/>
            <person name="Riley R."/>
            <person name="Ohm R."/>
            <person name="Sun H."/>
            <person name="Tunlid A."/>
            <person name="Henrissat B."/>
            <person name="Grigoriev I.V."/>
            <person name="Hibbett D.S."/>
            <person name="Martin F."/>
        </authorList>
    </citation>
    <scope>NUCLEOTIDE SEQUENCE [LARGE SCALE GENOMIC DNA]</scope>
    <source>
        <strain evidence="3">Ve08.2h10</strain>
    </source>
</reference>
<reference evidence="2 3" key="1">
    <citation type="submission" date="2014-04" db="EMBL/GenBank/DDBJ databases">
        <authorList>
            <consortium name="DOE Joint Genome Institute"/>
            <person name="Kuo A."/>
            <person name="Kohler A."/>
            <person name="Jargeat P."/>
            <person name="Nagy L.G."/>
            <person name="Floudas D."/>
            <person name="Copeland A."/>
            <person name="Barry K.W."/>
            <person name="Cichocki N."/>
            <person name="Veneault-Fourrey C."/>
            <person name="LaButti K."/>
            <person name="Lindquist E.A."/>
            <person name="Lipzen A."/>
            <person name="Lundell T."/>
            <person name="Morin E."/>
            <person name="Murat C."/>
            <person name="Sun H."/>
            <person name="Tunlid A."/>
            <person name="Henrissat B."/>
            <person name="Grigoriev I.V."/>
            <person name="Hibbett D.S."/>
            <person name="Martin F."/>
            <person name="Nordberg H.P."/>
            <person name="Cantor M.N."/>
            <person name="Hua S.X."/>
        </authorList>
    </citation>
    <scope>NUCLEOTIDE SEQUENCE [LARGE SCALE GENOMIC DNA]</scope>
    <source>
        <strain evidence="2 3">Ve08.2h10</strain>
    </source>
</reference>
<dbReference type="HOGENOM" id="CLU_075716_0_0_1"/>
<dbReference type="OrthoDB" id="2691215at2759"/>
<sequence length="319" mass="35167">ALETWFSQPQPLSYNNDSYANLVKAIIENPENLARGLPTSQLGQKTKSWFADQTLQSVESKTVHCLPPFIHGGSGLAIMQIVIPALSRILSQETDPVVDHTAVIRALLAQVASQCQILNILWALNLTGGTGRPATIVVHNIWINQELASSTPSQSLVAVLTPADMWDQAALSAAMSMQNMDSNTPWSAFNIPIQDLHTILNCEVLPDEWTMDIMAFPNNGLYVKETYQWVKDNYNGGKPIHQLVICVAIIFCHVLPNVMHGKKPSTLMSSSSQVNATLVVHNTPWDSPPAKKRGMSQQNIFLVMMLTFIIAMYEPALPL</sequence>
<keyword evidence="1" id="KW-0472">Membrane</keyword>
<keyword evidence="3" id="KW-1185">Reference proteome</keyword>
<evidence type="ECO:0000313" key="2">
    <source>
        <dbReference type="EMBL" id="KIK81860.1"/>
    </source>
</evidence>
<dbReference type="InParanoid" id="A0A0D0DQV8"/>
<evidence type="ECO:0000313" key="3">
    <source>
        <dbReference type="Proteomes" id="UP000054538"/>
    </source>
</evidence>
<protein>
    <submittedName>
        <fullName evidence="2">Uncharacterized protein</fullName>
    </submittedName>
</protein>
<dbReference type="STRING" id="930991.A0A0D0DQV8"/>
<evidence type="ECO:0000256" key="1">
    <source>
        <dbReference type="SAM" id="Phobius"/>
    </source>
</evidence>
<dbReference type="EMBL" id="KN825719">
    <property type="protein sequence ID" value="KIK81860.1"/>
    <property type="molecule type" value="Genomic_DNA"/>
</dbReference>
<gene>
    <name evidence="2" type="ORF">PAXRUDRAFT_155098</name>
</gene>
<feature type="non-terminal residue" evidence="2">
    <location>
        <position position="1"/>
    </location>
</feature>
<feature type="transmembrane region" description="Helical" evidence="1">
    <location>
        <begin position="240"/>
        <end position="259"/>
    </location>
</feature>
<proteinExistence type="predicted"/>
<dbReference type="AlphaFoldDB" id="A0A0D0DQV8"/>
<organism evidence="2 3">
    <name type="scientific">Paxillus rubicundulus Ve08.2h10</name>
    <dbReference type="NCBI Taxonomy" id="930991"/>
    <lineage>
        <taxon>Eukaryota</taxon>
        <taxon>Fungi</taxon>
        <taxon>Dikarya</taxon>
        <taxon>Basidiomycota</taxon>
        <taxon>Agaricomycotina</taxon>
        <taxon>Agaricomycetes</taxon>
        <taxon>Agaricomycetidae</taxon>
        <taxon>Boletales</taxon>
        <taxon>Paxilineae</taxon>
        <taxon>Paxillaceae</taxon>
        <taxon>Paxillus</taxon>
    </lineage>
</organism>
<keyword evidence="1" id="KW-0812">Transmembrane</keyword>
<feature type="transmembrane region" description="Helical" evidence="1">
    <location>
        <begin position="300"/>
        <end position="317"/>
    </location>
</feature>